<dbReference type="RefSeq" id="WP_211801391.1">
    <property type="nucleotide sequence ID" value="NZ_JAGSCS010000010.1"/>
</dbReference>
<feature type="transmembrane region" description="Helical" evidence="1">
    <location>
        <begin position="82"/>
        <end position="103"/>
    </location>
</feature>
<evidence type="ECO:0000313" key="2">
    <source>
        <dbReference type="EMBL" id="MBR0576439.1"/>
    </source>
</evidence>
<dbReference type="EMBL" id="JAGSCS010000010">
    <property type="protein sequence ID" value="MBR0576439.1"/>
    <property type="molecule type" value="Genomic_DNA"/>
</dbReference>
<dbReference type="NCBIfam" id="TIGR04518">
    <property type="entry name" value="ECF_S_folT_fam"/>
    <property type="match status" value="1"/>
</dbReference>
<organism evidence="2 3">
    <name type="scientific">Proteiniclasticum sediminis</name>
    <dbReference type="NCBI Taxonomy" id="2804028"/>
    <lineage>
        <taxon>Bacteria</taxon>
        <taxon>Bacillati</taxon>
        <taxon>Bacillota</taxon>
        <taxon>Clostridia</taxon>
        <taxon>Eubacteriales</taxon>
        <taxon>Clostridiaceae</taxon>
        <taxon>Proteiniclasticum</taxon>
    </lineage>
</organism>
<dbReference type="Proteomes" id="UP000675379">
    <property type="component" value="Unassembled WGS sequence"/>
</dbReference>
<gene>
    <name evidence="2" type="ORF">KCG48_08815</name>
</gene>
<dbReference type="Gene3D" id="1.10.1760.20">
    <property type="match status" value="1"/>
</dbReference>
<reference evidence="2" key="1">
    <citation type="submission" date="2021-04" db="EMBL/GenBank/DDBJ databases">
        <title>Proteiniclasticum sedimins sp. nov., an obligate anaerobic bacterium isolated from anaerobic sludge.</title>
        <authorList>
            <person name="Liu J."/>
        </authorList>
    </citation>
    <scope>NUCLEOTIDE SEQUENCE</scope>
    <source>
        <strain evidence="2">BAD-10</strain>
    </source>
</reference>
<sequence>MIETLRSSAGELRKTNTIALAGLLIAFSVVLALLKIPISLINQISFASLPIAAGGMLFGPVVGALIGVAADLLGYVARPTGPFFPGFTLNALLVGALYGFLLYRKKPTLPRVALLSLLTTLLINMLLTPLWLQMMFGKAFLVLVAARITKNLILYPITTALLYGLLSAVHRVSTSKKAF</sequence>
<dbReference type="GO" id="GO:0022857">
    <property type="term" value="F:transmembrane transporter activity"/>
    <property type="evidence" value="ECO:0007669"/>
    <property type="project" value="InterPro"/>
</dbReference>
<feature type="transmembrane region" description="Helical" evidence="1">
    <location>
        <begin position="46"/>
        <end position="70"/>
    </location>
</feature>
<keyword evidence="1" id="KW-1133">Transmembrane helix</keyword>
<keyword evidence="1" id="KW-0812">Transmembrane</keyword>
<protein>
    <submittedName>
        <fullName evidence="2">Folate family ECF transporter S component</fullName>
    </submittedName>
</protein>
<dbReference type="InterPro" id="IPR024529">
    <property type="entry name" value="ECF_trnsprt_substrate-spec"/>
</dbReference>
<dbReference type="AlphaFoldDB" id="A0A941CRT6"/>
<proteinExistence type="predicted"/>
<feature type="transmembrane region" description="Helical" evidence="1">
    <location>
        <begin position="112"/>
        <end position="132"/>
    </location>
</feature>
<name>A0A941CRT6_9CLOT</name>
<dbReference type="InterPro" id="IPR030949">
    <property type="entry name" value="ECF_S_folate_fam"/>
</dbReference>
<evidence type="ECO:0000313" key="3">
    <source>
        <dbReference type="Proteomes" id="UP000675379"/>
    </source>
</evidence>
<evidence type="ECO:0000256" key="1">
    <source>
        <dbReference type="SAM" id="Phobius"/>
    </source>
</evidence>
<feature type="transmembrane region" description="Helical" evidence="1">
    <location>
        <begin position="15"/>
        <end position="34"/>
    </location>
</feature>
<keyword evidence="3" id="KW-1185">Reference proteome</keyword>
<feature type="transmembrane region" description="Helical" evidence="1">
    <location>
        <begin position="152"/>
        <end position="169"/>
    </location>
</feature>
<accession>A0A941CRT6</accession>
<dbReference type="Pfam" id="PF12822">
    <property type="entry name" value="ECF_trnsprt"/>
    <property type="match status" value="1"/>
</dbReference>
<keyword evidence="1" id="KW-0472">Membrane</keyword>
<comment type="caution">
    <text evidence="2">The sequence shown here is derived from an EMBL/GenBank/DDBJ whole genome shotgun (WGS) entry which is preliminary data.</text>
</comment>